<gene>
    <name evidence="3" type="ORF">BDP27DRAFT_1414670</name>
</gene>
<dbReference type="SUPFAM" id="SSF51045">
    <property type="entry name" value="WW domain"/>
    <property type="match status" value="1"/>
</dbReference>
<evidence type="ECO:0000313" key="3">
    <source>
        <dbReference type="EMBL" id="KAF9076126.1"/>
    </source>
</evidence>
<protein>
    <recommendedName>
        <fullName evidence="2">WW domain-containing protein</fullName>
    </recommendedName>
</protein>
<name>A0A9P5UED9_9AGAR</name>
<dbReference type="SMART" id="SM00456">
    <property type="entry name" value="WW"/>
    <property type="match status" value="1"/>
</dbReference>
<evidence type="ECO:0000256" key="1">
    <source>
        <dbReference type="SAM" id="MobiDB-lite"/>
    </source>
</evidence>
<dbReference type="OrthoDB" id="2367685at2759"/>
<dbReference type="Gene3D" id="2.20.70.10">
    <property type="match status" value="1"/>
</dbReference>
<dbReference type="EMBL" id="JADNRY010000007">
    <property type="protein sequence ID" value="KAF9076126.1"/>
    <property type="molecule type" value="Genomic_DNA"/>
</dbReference>
<dbReference type="Proteomes" id="UP000772434">
    <property type="component" value="Unassembled WGS sequence"/>
</dbReference>
<reference evidence="3" key="1">
    <citation type="submission" date="2020-11" db="EMBL/GenBank/DDBJ databases">
        <authorList>
            <consortium name="DOE Joint Genome Institute"/>
            <person name="Ahrendt S."/>
            <person name="Riley R."/>
            <person name="Andreopoulos W."/>
            <person name="Labutti K."/>
            <person name="Pangilinan J."/>
            <person name="Ruiz-Duenas F.J."/>
            <person name="Barrasa J.M."/>
            <person name="Sanchez-Garcia M."/>
            <person name="Camarero S."/>
            <person name="Miyauchi S."/>
            <person name="Serrano A."/>
            <person name="Linde D."/>
            <person name="Babiker R."/>
            <person name="Drula E."/>
            <person name="Ayuso-Fernandez I."/>
            <person name="Pacheco R."/>
            <person name="Padilla G."/>
            <person name="Ferreira P."/>
            <person name="Barriuso J."/>
            <person name="Kellner H."/>
            <person name="Castanera R."/>
            <person name="Alfaro M."/>
            <person name="Ramirez L."/>
            <person name="Pisabarro A.G."/>
            <person name="Kuo A."/>
            <person name="Tritt A."/>
            <person name="Lipzen A."/>
            <person name="He G."/>
            <person name="Yan M."/>
            <person name="Ng V."/>
            <person name="Cullen D."/>
            <person name="Martin F."/>
            <person name="Rosso M.-N."/>
            <person name="Henrissat B."/>
            <person name="Hibbett D."/>
            <person name="Martinez A.T."/>
            <person name="Grigoriev I.V."/>
        </authorList>
    </citation>
    <scope>NUCLEOTIDE SEQUENCE</scope>
    <source>
        <strain evidence="3">AH 40177</strain>
    </source>
</reference>
<accession>A0A9P5UED9</accession>
<dbReference type="AlphaFoldDB" id="A0A9P5UED9"/>
<dbReference type="InterPro" id="IPR001202">
    <property type="entry name" value="WW_dom"/>
</dbReference>
<evidence type="ECO:0000313" key="4">
    <source>
        <dbReference type="Proteomes" id="UP000772434"/>
    </source>
</evidence>
<dbReference type="InterPro" id="IPR036020">
    <property type="entry name" value="WW_dom_sf"/>
</dbReference>
<feature type="region of interest" description="Disordered" evidence="1">
    <location>
        <begin position="186"/>
        <end position="207"/>
    </location>
</feature>
<feature type="domain" description="WW" evidence="2">
    <location>
        <begin position="10"/>
        <end position="44"/>
    </location>
</feature>
<organism evidence="3 4">
    <name type="scientific">Rhodocollybia butyracea</name>
    <dbReference type="NCBI Taxonomy" id="206335"/>
    <lineage>
        <taxon>Eukaryota</taxon>
        <taxon>Fungi</taxon>
        <taxon>Dikarya</taxon>
        <taxon>Basidiomycota</taxon>
        <taxon>Agaricomycotina</taxon>
        <taxon>Agaricomycetes</taxon>
        <taxon>Agaricomycetidae</taxon>
        <taxon>Agaricales</taxon>
        <taxon>Marasmiineae</taxon>
        <taxon>Omphalotaceae</taxon>
        <taxon>Rhodocollybia</taxon>
    </lineage>
</organism>
<evidence type="ECO:0000259" key="2">
    <source>
        <dbReference type="SMART" id="SM00456"/>
    </source>
</evidence>
<proteinExistence type="predicted"/>
<comment type="caution">
    <text evidence="3">The sequence shown here is derived from an EMBL/GenBank/DDBJ whole genome shotgun (WGS) entry which is preliminary data.</text>
</comment>
<keyword evidence="4" id="KW-1185">Reference proteome</keyword>
<sequence length="236" mass="27260">MTTPDVTDMPLPSGWVEEFTDAGHPYYVDTLVNPPRSIWIHPYEDEQYLQQHPEDRGRLQTWLAAQSRNPGAPQYPQPGESRDYYDGRAPDGRADITAMHREGAGERGLLGGGLLGEHREHHGLLGGLLGERERGMDRHALRREEHFERRMERRQERFDRRMERRYGPRVFVPPAYERPEYYPGQYGHGPQYAHPHYASPPPKEEHHSKILPFLGGVATGVVADELFHHFKDKKDA</sequence>